<dbReference type="AlphaFoldDB" id="A0A4Q4T5L6"/>
<keyword evidence="3" id="KW-1185">Reference proteome</keyword>
<dbReference type="OrthoDB" id="5396104at2759"/>
<dbReference type="EMBL" id="QJNU01000365">
    <property type="protein sequence ID" value="RYP01255.1"/>
    <property type="molecule type" value="Genomic_DNA"/>
</dbReference>
<feature type="compositionally biased region" description="Low complexity" evidence="1">
    <location>
        <begin position="353"/>
        <end position="372"/>
    </location>
</feature>
<reference evidence="2 3" key="1">
    <citation type="submission" date="2018-06" db="EMBL/GenBank/DDBJ databases">
        <title>Complete Genomes of Monosporascus.</title>
        <authorList>
            <person name="Robinson A.J."/>
            <person name="Natvig D.O."/>
        </authorList>
    </citation>
    <scope>NUCLEOTIDE SEQUENCE [LARGE SCALE GENOMIC DNA]</scope>
    <source>
        <strain evidence="2 3">CBS 110550</strain>
    </source>
</reference>
<feature type="compositionally biased region" description="Polar residues" evidence="1">
    <location>
        <begin position="17"/>
        <end position="33"/>
    </location>
</feature>
<dbReference type="STRING" id="155417.A0A4Q4T5L6"/>
<feature type="region of interest" description="Disordered" evidence="1">
    <location>
        <begin position="323"/>
        <end position="392"/>
    </location>
</feature>
<feature type="region of interest" description="Disordered" evidence="1">
    <location>
        <begin position="17"/>
        <end position="43"/>
    </location>
</feature>
<evidence type="ECO:0000313" key="2">
    <source>
        <dbReference type="EMBL" id="RYP01255.1"/>
    </source>
</evidence>
<organism evidence="2 3">
    <name type="scientific">Monosporascus ibericus</name>
    <dbReference type="NCBI Taxonomy" id="155417"/>
    <lineage>
        <taxon>Eukaryota</taxon>
        <taxon>Fungi</taxon>
        <taxon>Dikarya</taxon>
        <taxon>Ascomycota</taxon>
        <taxon>Pezizomycotina</taxon>
        <taxon>Sordariomycetes</taxon>
        <taxon>Xylariomycetidae</taxon>
        <taxon>Xylariales</taxon>
        <taxon>Xylariales incertae sedis</taxon>
        <taxon>Monosporascus</taxon>
    </lineage>
</organism>
<dbReference type="Proteomes" id="UP000293360">
    <property type="component" value="Unassembled WGS sequence"/>
</dbReference>
<gene>
    <name evidence="2" type="ORF">DL764_006258</name>
</gene>
<name>A0A4Q4T5L6_9PEZI</name>
<proteinExistence type="predicted"/>
<protein>
    <submittedName>
        <fullName evidence="2">Uncharacterized protein</fullName>
    </submittedName>
</protein>
<accession>A0A4Q4T5L6</accession>
<feature type="region of interest" description="Disordered" evidence="1">
    <location>
        <begin position="235"/>
        <end position="277"/>
    </location>
</feature>
<feature type="compositionally biased region" description="Low complexity" evidence="1">
    <location>
        <begin position="242"/>
        <end position="256"/>
    </location>
</feature>
<feature type="compositionally biased region" description="Basic and acidic residues" evidence="1">
    <location>
        <begin position="268"/>
        <end position="277"/>
    </location>
</feature>
<sequence length="414" mass="45970">MPFHGVLPKLSVKFSSKPSTASILPPSAGSSKAVTPHPMTPPARLHLRSILPTSPDCLPTPPPPPPHPRPWVWQCHGCLTIWRLASTRRCFVCSHEYCTTTRLSGRGRGKKRRRENSGYCRAEFDYQGWEEWGAWRRKVLGREAVQRSRDRAFLDREHDCWLDCDYPSQCHHERARLAAVAAVAESSYAVALGTVIEEPELSPPIVERAPAPPDPDNDDLQMNEMLSLDVVAAAAQDHPDGQQKSPPASPKSPLSQTSFFPEDEPEKEEPATKHNEQKMWWIPVEEYKSQVARGLPAVGVGAMDLAMLECLMREDESLMPLEHSSYDGYKSSGGGRGRLTVHSSTERDERDSSPASESSSSSSTADGDSLSGDSDEYELAETDLSSVDENSRTLEQIERDLRELIEASKSSLRK</sequence>
<comment type="caution">
    <text evidence="2">The sequence shown here is derived from an EMBL/GenBank/DDBJ whole genome shotgun (WGS) entry which is preliminary data.</text>
</comment>
<evidence type="ECO:0000313" key="3">
    <source>
        <dbReference type="Proteomes" id="UP000293360"/>
    </source>
</evidence>
<evidence type="ECO:0000256" key="1">
    <source>
        <dbReference type="SAM" id="MobiDB-lite"/>
    </source>
</evidence>